<dbReference type="OrthoDB" id="2338662at2759"/>
<evidence type="ECO:0000256" key="1">
    <source>
        <dbReference type="SAM" id="SignalP"/>
    </source>
</evidence>
<evidence type="ECO:0000313" key="2">
    <source>
        <dbReference type="EMBL" id="KAJ3515200.1"/>
    </source>
</evidence>
<dbReference type="InterPro" id="IPR017853">
    <property type="entry name" value="GH"/>
</dbReference>
<proteinExistence type="predicted"/>
<dbReference type="Proteomes" id="UP001148786">
    <property type="component" value="Unassembled WGS sequence"/>
</dbReference>
<dbReference type="EMBL" id="JANKHO010000107">
    <property type="protein sequence ID" value="KAJ3515200.1"/>
    <property type="molecule type" value="Genomic_DNA"/>
</dbReference>
<feature type="signal peptide" evidence="1">
    <location>
        <begin position="1"/>
        <end position="23"/>
    </location>
</feature>
<dbReference type="SUPFAM" id="SSF51445">
    <property type="entry name" value="(Trans)glycosidases"/>
    <property type="match status" value="1"/>
</dbReference>
<comment type="caution">
    <text evidence="2">The sequence shown here is derived from an EMBL/GenBank/DDBJ whole genome shotgun (WGS) entry which is preliminary data.</text>
</comment>
<feature type="chain" id="PRO_5040832627" description="Glycoside hydrolase subgroup catalytic core protein" evidence="1">
    <location>
        <begin position="24"/>
        <end position="562"/>
    </location>
</feature>
<sequence length="562" mass="60764">MVRERRNVPSLLGLVLSVLQVSAQTWCGKNYMFGSPVVPPGGQFPTVATSETPLLAFRCAPAIRPYLAEDAFSSDGVAILIDTPVTFSNIANAAPLRSPSSRSISVTVSVDGKRLTSGIVPLNMTKNELPFSLLSLKPQVQAYTLTCIATTGRQTFHATGSLSYLPNPPPGIGSATKMDLRTGALLARPADGKGGPYAPVFPIGFYTNFGGYLAEDFSISATLKAQGFTVVHPIPTFDNLTALEIVLDKMQEAGLYLMYDMRWTYMNATAVTEEVNRIKSRPNLLLWYTGDEPDGTSDPLDATLKASNLIQSLDGGDGQGGAGYHPVSLVLNCQDYYFSEYTRGSDIVMQDAYPIGINATFSTVWGTICTKDYGDCGCDNCQGSLEDISTRMDEFGERLFVNGWERTKAIWTVPQGFGNSSYWNRYPTGQEFVVQSILGINHGALGVVSWNDPTAPDIKASASRLAMALPQLNPFILNPQATFRQITTSRVDFGVWQVGTDVLVLGTNINYSTVVIRIRDLGLQLSQVSVAQVLDTGASIDPGRENFIFQPVGGGAFVIKTN</sequence>
<reference evidence="2" key="1">
    <citation type="submission" date="2022-07" db="EMBL/GenBank/DDBJ databases">
        <title>Genome Sequence of Agrocybe chaxingu.</title>
        <authorList>
            <person name="Buettner E."/>
        </authorList>
    </citation>
    <scope>NUCLEOTIDE SEQUENCE</scope>
    <source>
        <strain evidence="2">MP-N11</strain>
    </source>
</reference>
<gene>
    <name evidence="2" type="ORF">NLJ89_g1909</name>
</gene>
<protein>
    <recommendedName>
        <fullName evidence="4">Glycoside hydrolase subgroup catalytic core protein</fullName>
    </recommendedName>
</protein>
<evidence type="ECO:0000313" key="3">
    <source>
        <dbReference type="Proteomes" id="UP001148786"/>
    </source>
</evidence>
<keyword evidence="1" id="KW-0732">Signal</keyword>
<keyword evidence="3" id="KW-1185">Reference proteome</keyword>
<dbReference type="AlphaFoldDB" id="A0A9W8MZ55"/>
<evidence type="ECO:0008006" key="4">
    <source>
        <dbReference type="Google" id="ProtNLM"/>
    </source>
</evidence>
<name>A0A9W8MZ55_9AGAR</name>
<accession>A0A9W8MZ55</accession>
<organism evidence="2 3">
    <name type="scientific">Agrocybe chaxingu</name>
    <dbReference type="NCBI Taxonomy" id="84603"/>
    <lineage>
        <taxon>Eukaryota</taxon>
        <taxon>Fungi</taxon>
        <taxon>Dikarya</taxon>
        <taxon>Basidiomycota</taxon>
        <taxon>Agaricomycotina</taxon>
        <taxon>Agaricomycetes</taxon>
        <taxon>Agaricomycetidae</taxon>
        <taxon>Agaricales</taxon>
        <taxon>Agaricineae</taxon>
        <taxon>Strophariaceae</taxon>
        <taxon>Agrocybe</taxon>
    </lineage>
</organism>